<dbReference type="EMBL" id="JAUOPU010000004">
    <property type="protein sequence ID" value="MDO6542020.1"/>
    <property type="molecule type" value="Genomic_DNA"/>
</dbReference>
<dbReference type="GO" id="GO:0015628">
    <property type="term" value="P:protein secretion by the type II secretion system"/>
    <property type="evidence" value="ECO:0007669"/>
    <property type="project" value="TreeGrafter"/>
</dbReference>
<feature type="chain" id="PRO_5044003975" evidence="2">
    <location>
        <begin position="20"/>
        <end position="168"/>
    </location>
</feature>
<dbReference type="Proteomes" id="UP001170624">
    <property type="component" value="Unassembled WGS sequence"/>
</dbReference>
<gene>
    <name evidence="4" type="ORF">Q4568_05730</name>
</gene>
<protein>
    <submittedName>
        <fullName evidence="4">Helix-hairpin-helix domain-containing protein</fullName>
    </submittedName>
</protein>
<dbReference type="SMART" id="SM00278">
    <property type="entry name" value="HhH1"/>
    <property type="match status" value="2"/>
</dbReference>
<evidence type="ECO:0000259" key="3">
    <source>
        <dbReference type="SMART" id="SM00278"/>
    </source>
</evidence>
<dbReference type="InterPro" id="IPR010994">
    <property type="entry name" value="RuvA_2-like"/>
</dbReference>
<dbReference type="GO" id="GO:0003677">
    <property type="term" value="F:DNA binding"/>
    <property type="evidence" value="ECO:0007669"/>
    <property type="project" value="InterPro"/>
</dbReference>
<dbReference type="PANTHER" id="PTHR21180:SF32">
    <property type="entry name" value="ENDONUCLEASE_EXONUCLEASE_PHOSPHATASE FAMILY DOMAIN-CONTAINING PROTEIN 1"/>
    <property type="match status" value="1"/>
</dbReference>
<feature type="signal peptide" evidence="2">
    <location>
        <begin position="1"/>
        <end position="19"/>
    </location>
</feature>
<dbReference type="PANTHER" id="PTHR21180">
    <property type="entry name" value="ENDONUCLEASE/EXONUCLEASE/PHOSPHATASE FAMILY DOMAIN-CONTAINING PROTEIN 1"/>
    <property type="match status" value="1"/>
</dbReference>
<feature type="domain" description="Helix-hairpin-helix DNA-binding motif class 1" evidence="3">
    <location>
        <begin position="116"/>
        <end position="135"/>
    </location>
</feature>
<evidence type="ECO:0000256" key="2">
    <source>
        <dbReference type="SAM" id="SignalP"/>
    </source>
</evidence>
<dbReference type="AlphaFoldDB" id="A0AAW7Y5X8"/>
<organism evidence="4 5">
    <name type="scientific">Photobacterium sanguinicancri</name>
    <dbReference type="NCBI Taxonomy" id="875932"/>
    <lineage>
        <taxon>Bacteria</taxon>
        <taxon>Pseudomonadati</taxon>
        <taxon>Pseudomonadota</taxon>
        <taxon>Gammaproteobacteria</taxon>
        <taxon>Vibrionales</taxon>
        <taxon>Vibrionaceae</taxon>
        <taxon>Photobacterium</taxon>
    </lineage>
</organism>
<dbReference type="Gene3D" id="1.10.150.280">
    <property type="entry name" value="AF1531-like domain"/>
    <property type="match status" value="1"/>
</dbReference>
<sequence length="168" mass="18076">MKQLFLIFALAVLPLSVYAATADKELKAQIEKCESKYKSDKTKKTDCIKKVKKSAKNTDKASANKAKIDKKSESAKSDLSKADKSKSDKVKAATASSVTTKKALKAVNVNSASAKQLAESLPGVGDKKAQAIVDYRKKNGKFKSAADLEKVPGLGQKSVAGMKKYLKF</sequence>
<evidence type="ECO:0000313" key="4">
    <source>
        <dbReference type="EMBL" id="MDO6542020.1"/>
    </source>
</evidence>
<dbReference type="NCBIfam" id="TIGR00426">
    <property type="entry name" value="competence protein ComEA helix-hairpin-helix repeat region"/>
    <property type="match status" value="1"/>
</dbReference>
<dbReference type="InterPro" id="IPR051675">
    <property type="entry name" value="Endo/Exo/Phosphatase_dom_1"/>
</dbReference>
<proteinExistence type="predicted"/>
<dbReference type="GO" id="GO:0006281">
    <property type="term" value="P:DNA repair"/>
    <property type="evidence" value="ECO:0007669"/>
    <property type="project" value="InterPro"/>
</dbReference>
<comment type="caution">
    <text evidence="4">The sequence shown here is derived from an EMBL/GenBank/DDBJ whole genome shotgun (WGS) entry which is preliminary data.</text>
</comment>
<dbReference type="RefSeq" id="WP_261858491.1">
    <property type="nucleotide sequence ID" value="NZ_AP024851.1"/>
</dbReference>
<dbReference type="SUPFAM" id="SSF47781">
    <property type="entry name" value="RuvA domain 2-like"/>
    <property type="match status" value="1"/>
</dbReference>
<dbReference type="GO" id="GO:0015627">
    <property type="term" value="C:type II protein secretion system complex"/>
    <property type="evidence" value="ECO:0007669"/>
    <property type="project" value="TreeGrafter"/>
</dbReference>
<dbReference type="Pfam" id="PF12836">
    <property type="entry name" value="HHH_3"/>
    <property type="match status" value="1"/>
</dbReference>
<keyword evidence="2" id="KW-0732">Signal</keyword>
<feature type="compositionally biased region" description="Basic and acidic residues" evidence="1">
    <location>
        <begin position="37"/>
        <end position="49"/>
    </location>
</feature>
<feature type="compositionally biased region" description="Basic and acidic residues" evidence="1">
    <location>
        <begin position="66"/>
        <end position="91"/>
    </location>
</feature>
<feature type="domain" description="Helix-hairpin-helix DNA-binding motif class 1" evidence="3">
    <location>
        <begin position="146"/>
        <end position="165"/>
    </location>
</feature>
<dbReference type="InterPro" id="IPR004509">
    <property type="entry name" value="Competence_ComEA_HhH"/>
</dbReference>
<name>A0AAW7Y5X8_9GAMM</name>
<reference evidence="4" key="1">
    <citation type="submission" date="2023-07" db="EMBL/GenBank/DDBJ databases">
        <title>Genome content predicts the carbon catabolic preferences of heterotrophic bacteria.</title>
        <authorList>
            <person name="Gralka M."/>
        </authorList>
    </citation>
    <scope>NUCLEOTIDE SEQUENCE</scope>
    <source>
        <strain evidence="4">G2M05</strain>
    </source>
</reference>
<feature type="region of interest" description="Disordered" evidence="1">
    <location>
        <begin position="37"/>
        <end position="95"/>
    </location>
</feature>
<dbReference type="InterPro" id="IPR003583">
    <property type="entry name" value="Hlx-hairpin-Hlx_DNA-bd_motif"/>
</dbReference>
<evidence type="ECO:0000256" key="1">
    <source>
        <dbReference type="SAM" id="MobiDB-lite"/>
    </source>
</evidence>
<accession>A0AAW7Y5X8</accession>
<evidence type="ECO:0000313" key="5">
    <source>
        <dbReference type="Proteomes" id="UP001170624"/>
    </source>
</evidence>